<gene>
    <name evidence="3" type="ORF">EBN88_08195</name>
</gene>
<feature type="transmembrane region" description="Helical" evidence="2">
    <location>
        <begin position="140"/>
        <end position="162"/>
    </location>
</feature>
<evidence type="ECO:0000313" key="3">
    <source>
        <dbReference type="EMBL" id="RMI42997.1"/>
    </source>
</evidence>
<comment type="caution">
    <text evidence="3">The sequence shown here is derived from an EMBL/GenBank/DDBJ whole genome shotgun (WGS) entry which is preliminary data.</text>
</comment>
<accession>A0A3M2M099</accession>
<evidence type="ECO:0008006" key="5">
    <source>
        <dbReference type="Google" id="ProtNLM"/>
    </source>
</evidence>
<name>A0A3M2M099_9ACTN</name>
<keyword evidence="2" id="KW-0812">Transmembrane</keyword>
<sequence length="238" mass="24838">MNSPVELPAGDRSEVERVLEEALRAARLAADVGPERMARVRELALAALPEILLSAEPQYRRFAALRERLREADGRERGAGAAVGGDGGGGRRGSGGLLVAFALVPVLAGISAVIFLLLGYALRLASPEPAVASSMRSVGWAFALLASGGALVAVGALLVAAVRNGSTSIRASAPAASVALTQEVAVARAEWRRALLDQGFNPLLRRELADAPPPEGRTPRLRYSSPHFSSPEFSSGDD</sequence>
<feature type="compositionally biased region" description="Low complexity" evidence="1">
    <location>
        <begin position="224"/>
        <end position="238"/>
    </location>
</feature>
<dbReference type="Proteomes" id="UP000278673">
    <property type="component" value="Unassembled WGS sequence"/>
</dbReference>
<keyword evidence="2" id="KW-1133">Transmembrane helix</keyword>
<evidence type="ECO:0000256" key="2">
    <source>
        <dbReference type="SAM" id="Phobius"/>
    </source>
</evidence>
<keyword evidence="2" id="KW-0472">Membrane</keyword>
<feature type="transmembrane region" description="Helical" evidence="2">
    <location>
        <begin position="97"/>
        <end position="120"/>
    </location>
</feature>
<reference evidence="3 4" key="1">
    <citation type="submission" date="2018-10" db="EMBL/GenBank/DDBJ databases">
        <title>Isolation, diversity and antifungal activity of actinobacteria from wheat.</title>
        <authorList>
            <person name="Han C."/>
        </authorList>
    </citation>
    <scope>NUCLEOTIDE SEQUENCE [LARGE SCALE GENOMIC DNA]</scope>
    <source>
        <strain evidence="3 4">NEAU-YY642</strain>
    </source>
</reference>
<dbReference type="RefSeq" id="WP_122183132.1">
    <property type="nucleotide sequence ID" value="NZ_RFFJ01000029.1"/>
</dbReference>
<evidence type="ECO:0000256" key="1">
    <source>
        <dbReference type="SAM" id="MobiDB-lite"/>
    </source>
</evidence>
<protein>
    <recommendedName>
        <fullName evidence="5">Transmembrane protein</fullName>
    </recommendedName>
</protein>
<evidence type="ECO:0000313" key="4">
    <source>
        <dbReference type="Proteomes" id="UP000278673"/>
    </source>
</evidence>
<organism evidence="3 4">
    <name type="scientific">Streptomyces triticirhizae</name>
    <dbReference type="NCBI Taxonomy" id="2483353"/>
    <lineage>
        <taxon>Bacteria</taxon>
        <taxon>Bacillati</taxon>
        <taxon>Actinomycetota</taxon>
        <taxon>Actinomycetes</taxon>
        <taxon>Kitasatosporales</taxon>
        <taxon>Streptomycetaceae</taxon>
        <taxon>Streptomyces</taxon>
    </lineage>
</organism>
<proteinExistence type="predicted"/>
<keyword evidence="4" id="KW-1185">Reference proteome</keyword>
<dbReference type="AlphaFoldDB" id="A0A3M2M099"/>
<dbReference type="EMBL" id="RFFJ01000029">
    <property type="protein sequence ID" value="RMI42997.1"/>
    <property type="molecule type" value="Genomic_DNA"/>
</dbReference>
<feature type="region of interest" description="Disordered" evidence="1">
    <location>
        <begin position="207"/>
        <end position="238"/>
    </location>
</feature>